<reference evidence="9 10" key="1">
    <citation type="submission" date="2024-03" db="EMBL/GenBank/DDBJ databases">
        <authorList>
            <person name="Gkanogiannis A."/>
            <person name="Becerra Lopez-Lavalle L."/>
        </authorList>
    </citation>
    <scope>NUCLEOTIDE SEQUENCE [LARGE SCALE GENOMIC DNA]</scope>
</reference>
<dbReference type="InterPro" id="IPR032675">
    <property type="entry name" value="LRR_dom_sf"/>
</dbReference>
<dbReference type="Gene3D" id="1.10.8.430">
    <property type="entry name" value="Helical domain of apoptotic protease-activating factors"/>
    <property type="match status" value="1"/>
</dbReference>
<evidence type="ECO:0000256" key="2">
    <source>
        <dbReference type="ARBA" id="ARBA00022614"/>
    </source>
</evidence>
<dbReference type="InterPro" id="IPR035897">
    <property type="entry name" value="Toll_tir_struct_dom_sf"/>
</dbReference>
<dbReference type="Pfam" id="PF20160">
    <property type="entry name" value="C-JID"/>
    <property type="match status" value="1"/>
</dbReference>
<keyword evidence="3" id="KW-0677">Repeat</keyword>
<dbReference type="Proteomes" id="UP001642487">
    <property type="component" value="Chromosome 11"/>
</dbReference>
<dbReference type="Gene3D" id="3.80.10.10">
    <property type="entry name" value="Ribonuclease Inhibitor"/>
    <property type="match status" value="2"/>
</dbReference>
<dbReference type="InterPro" id="IPR045344">
    <property type="entry name" value="C-JID"/>
</dbReference>
<keyword evidence="5" id="KW-0611">Plant defense</keyword>
<dbReference type="SUPFAM" id="SSF52200">
    <property type="entry name" value="Toll/Interleukin receptor TIR domain"/>
    <property type="match status" value="1"/>
</dbReference>
<dbReference type="Gene3D" id="3.40.50.10140">
    <property type="entry name" value="Toll/interleukin-1 receptor homology (TIR) domain"/>
    <property type="match status" value="1"/>
</dbReference>
<dbReference type="PROSITE" id="PS51450">
    <property type="entry name" value="LRR"/>
    <property type="match status" value="1"/>
</dbReference>
<dbReference type="InterPro" id="IPR044974">
    <property type="entry name" value="Disease_R_plants"/>
</dbReference>
<dbReference type="SUPFAM" id="SSF52540">
    <property type="entry name" value="P-loop containing nucleoside triphosphate hydrolases"/>
    <property type="match status" value="1"/>
</dbReference>
<dbReference type="InterPro" id="IPR003591">
    <property type="entry name" value="Leu-rich_rpt_typical-subtyp"/>
</dbReference>
<dbReference type="EMBL" id="OZ021745">
    <property type="protein sequence ID" value="CAK9313939.1"/>
    <property type="molecule type" value="Genomic_DNA"/>
</dbReference>
<dbReference type="PANTHER" id="PTHR11017">
    <property type="entry name" value="LEUCINE-RICH REPEAT-CONTAINING PROTEIN"/>
    <property type="match status" value="1"/>
</dbReference>
<dbReference type="InterPro" id="IPR058546">
    <property type="entry name" value="RPS4B/Roq1-like_LRR"/>
</dbReference>
<gene>
    <name evidence="9" type="ORF">CITCOLO1_LOCUS5678</name>
</gene>
<sequence length="1675" mass="192833">MEEIEEKEPRKRRGEVVVAAAVIRASHRQYAAVAVVVSPLLAYKMQSSSSFSLDRPKMNYDVFISFRGRDVRHTFAGYLYDALNRLGIKAFLDDKRFLIGDDLHSLFQIIHESRSAIVVLSEDYASAKWCLRELTKIMDSMGTTMDRVLPVFYHIDPSIVKDQSGTFKTSFDEHEANALKEIDNQEKEKRLKELQNWKNAMKKIGNHTGVVITKNSSEVEIVKRIANQIFDVWRPKLEALNKNLVGMTSRLLHMNMHLGLGLDDVRFVAIVGMGGIGKTTIAQVVFDCILSKFDDCCFLTLAGGDSKQSLVSLQREMLSQIFHKEDFRIWHENHGVEMIKNRLSGRKVLLVLDGVEERRQLEMLAGSTEWFGPGSRVIITTRNKGLLNHPNYVEMKEYNVEELDHDSALQLFLKHAFGSNHQNNDSFMDLSNEIVEKAKRLPLALRVVGSSLYGQEIGIWRETLERLIKVDETSFFDVLKISYDGLGVESQQVFLDITCFFNGRSEDRVVEILESFGYRPKSEIQLLMQRCLIEVSHKKILVHDLILEMGREIVRKESLTQPEKHSRIWLHEDLYCKFAEKHDLMHIQGIVLSLGKEMEESIELDAESFSEMTKLRILEINNVELFEDIEYLSPLLRIINWLGYPSKCLPSTFQSRYLFELLLPHSHILRLWDGKKRFPKLKVIDVSNSEHLSVTPDFSGVPNLERLVLSNCVRLCEIHPSINSLNKLILLDIEGCGDLKHFPPNIRCKNLQTLKLSGTGLETSPEIGGNMEHLTHLHLDGSNITQLHPSIGHLTGLGLLDLSSCLGLSSLPCEIGNLKSLKTLLLKCCIKLDQIPPSLANAESLETLSIGETSITHLPSSIIHCLKNLETLECEGLSHGIWKSLLPQFNIHHPISIGLGCLKTLNLMDCKLMDEDIPEDLHCFSSLETLDLSYNNFTTLPDSLSHLNKLKTLNLNYCTELKDLPKLPESLQYVGGIDCRSISEQFYNKVLLIPSSSGHQLYLNFIIRSKDTNVEVVMNNYQHSMFTRRSFELNIIEEKPSTIIHEDVDMLEWFDQINEGNWINIRYGQEFSISKPVNIMFEDVDLSNVCGLFLSTNIEFQQNLDHRALGRFSVSFEIDGKCSGGTMKYEMSQFKATRFFWVAYIPIWMFKDHSLVVQRCCSMKATISYCWDHIDASKVKIKACGVSSLLAWPNVSEYLAKLFTKRYYSKRNFHTMIRQHNDHNSECRCDELEVAKDDFSSSTFVSDHSTFLLRKNLRAILGIMFEEKKRYYMKYFFPQTKFFGWFKNQNKKDKVAVKIPVNMDKDKKWMGLAMFVVVSISEKASCHCFEYEIQTKEKIISTQRHSIPTEVVEYSNQILFTVFEPRYNWYPYDDLKSSSFNHVYINFNTNGERMRVELCGARLVYQQNVEGLIHTIVNCIVGSGDELYEYYNQQIVEYHLKMINSHWYKISFPQNNSVKNQTSTTASTCIESSLSVEHLLHGSFPHPFFHKSIQERFSSKFDILLHGDKIPNFFSNQSRGNMTETKLPQYLENFRESVGLAVCALVVVDKKRRKLNDIITEQERYTKVVDLICKFKVDSYQVSPEHCHFVSQQKLLSEFASQFIWFSYIPLNGFDINWHYCTQFEITLETSCDELFGVQHCGLHLIHKHERMMVDRMILESTVPSSTSHKGKGPQ</sequence>
<dbReference type="PRINTS" id="PR00364">
    <property type="entry name" value="DISEASERSIST"/>
</dbReference>
<dbReference type="Pfam" id="PF01582">
    <property type="entry name" value="TIR"/>
    <property type="match status" value="1"/>
</dbReference>
<dbReference type="InterPro" id="IPR001611">
    <property type="entry name" value="Leu-rich_rpt"/>
</dbReference>
<dbReference type="InterPro" id="IPR042197">
    <property type="entry name" value="Apaf_helical"/>
</dbReference>
<dbReference type="Pfam" id="PF23282">
    <property type="entry name" value="WHD_ROQ1"/>
    <property type="match status" value="1"/>
</dbReference>
<dbReference type="InterPro" id="IPR000157">
    <property type="entry name" value="TIR_dom"/>
</dbReference>
<evidence type="ECO:0000256" key="1">
    <source>
        <dbReference type="ARBA" id="ARBA00011982"/>
    </source>
</evidence>
<dbReference type="PROSITE" id="PS50104">
    <property type="entry name" value="TIR"/>
    <property type="match status" value="1"/>
</dbReference>
<protein>
    <recommendedName>
        <fullName evidence="1">ADP-ribosyl cyclase/cyclic ADP-ribose hydrolase</fullName>
        <ecNumber evidence="1">3.2.2.6</ecNumber>
    </recommendedName>
</protein>
<keyword evidence="4" id="KW-0378">Hydrolase</keyword>
<organism evidence="9 10">
    <name type="scientific">Citrullus colocynthis</name>
    <name type="common">colocynth</name>
    <dbReference type="NCBI Taxonomy" id="252529"/>
    <lineage>
        <taxon>Eukaryota</taxon>
        <taxon>Viridiplantae</taxon>
        <taxon>Streptophyta</taxon>
        <taxon>Embryophyta</taxon>
        <taxon>Tracheophyta</taxon>
        <taxon>Spermatophyta</taxon>
        <taxon>Magnoliopsida</taxon>
        <taxon>eudicotyledons</taxon>
        <taxon>Gunneridae</taxon>
        <taxon>Pentapetalae</taxon>
        <taxon>rosids</taxon>
        <taxon>fabids</taxon>
        <taxon>Cucurbitales</taxon>
        <taxon>Cucurbitaceae</taxon>
        <taxon>Benincaseae</taxon>
        <taxon>Citrullus</taxon>
    </lineage>
</organism>
<evidence type="ECO:0000256" key="3">
    <source>
        <dbReference type="ARBA" id="ARBA00022737"/>
    </source>
</evidence>
<keyword evidence="2" id="KW-0433">Leucine-rich repeat</keyword>
<dbReference type="InterPro" id="IPR027417">
    <property type="entry name" value="P-loop_NTPase"/>
</dbReference>
<proteinExistence type="predicted"/>
<evidence type="ECO:0000256" key="6">
    <source>
        <dbReference type="ARBA" id="ARBA00023027"/>
    </source>
</evidence>
<dbReference type="EC" id="3.2.2.6" evidence="1"/>
<dbReference type="PANTHER" id="PTHR11017:SF559">
    <property type="entry name" value="DISEASE RESISTANCE PROTEIN CHL1"/>
    <property type="match status" value="1"/>
</dbReference>
<dbReference type="SMART" id="SM00255">
    <property type="entry name" value="TIR"/>
    <property type="match status" value="1"/>
</dbReference>
<evidence type="ECO:0000256" key="7">
    <source>
        <dbReference type="ARBA" id="ARBA00047304"/>
    </source>
</evidence>
<keyword evidence="6" id="KW-0520">NAD</keyword>
<dbReference type="SMART" id="SM00369">
    <property type="entry name" value="LRR_TYP"/>
    <property type="match status" value="3"/>
</dbReference>
<name>A0ABP0Y0K0_9ROSI</name>
<accession>A0ABP0Y0K0</accession>
<evidence type="ECO:0000313" key="10">
    <source>
        <dbReference type="Proteomes" id="UP001642487"/>
    </source>
</evidence>
<dbReference type="Pfam" id="PF00931">
    <property type="entry name" value="NB-ARC"/>
    <property type="match status" value="1"/>
</dbReference>
<evidence type="ECO:0000259" key="8">
    <source>
        <dbReference type="PROSITE" id="PS50104"/>
    </source>
</evidence>
<dbReference type="Pfam" id="PF23286">
    <property type="entry name" value="LRR_13"/>
    <property type="match status" value="1"/>
</dbReference>
<evidence type="ECO:0000256" key="5">
    <source>
        <dbReference type="ARBA" id="ARBA00022821"/>
    </source>
</evidence>
<dbReference type="InterPro" id="IPR058192">
    <property type="entry name" value="WHD_ROQ1-like"/>
</dbReference>
<evidence type="ECO:0000256" key="4">
    <source>
        <dbReference type="ARBA" id="ARBA00022801"/>
    </source>
</evidence>
<dbReference type="SUPFAM" id="SSF52058">
    <property type="entry name" value="L domain-like"/>
    <property type="match status" value="1"/>
</dbReference>
<comment type="catalytic activity">
    <reaction evidence="7">
        <text>NAD(+) + H2O = ADP-D-ribose + nicotinamide + H(+)</text>
        <dbReference type="Rhea" id="RHEA:16301"/>
        <dbReference type="ChEBI" id="CHEBI:15377"/>
        <dbReference type="ChEBI" id="CHEBI:15378"/>
        <dbReference type="ChEBI" id="CHEBI:17154"/>
        <dbReference type="ChEBI" id="CHEBI:57540"/>
        <dbReference type="ChEBI" id="CHEBI:57967"/>
        <dbReference type="EC" id="3.2.2.6"/>
    </reaction>
    <physiologicalReaction direction="left-to-right" evidence="7">
        <dbReference type="Rhea" id="RHEA:16302"/>
    </physiologicalReaction>
</comment>
<keyword evidence="10" id="KW-1185">Reference proteome</keyword>
<dbReference type="InterPro" id="IPR002182">
    <property type="entry name" value="NB-ARC"/>
</dbReference>
<evidence type="ECO:0000313" key="9">
    <source>
        <dbReference type="EMBL" id="CAK9313939.1"/>
    </source>
</evidence>
<feature type="domain" description="TIR" evidence="8">
    <location>
        <begin position="58"/>
        <end position="229"/>
    </location>
</feature>
<dbReference type="Gene3D" id="3.40.50.300">
    <property type="entry name" value="P-loop containing nucleotide triphosphate hydrolases"/>
    <property type="match status" value="1"/>
</dbReference>